<dbReference type="InterPro" id="IPR018763">
    <property type="entry name" value="DUF2334"/>
</dbReference>
<proteinExistence type="predicted"/>
<gene>
    <name evidence="1" type="ORF">GCM10009038_28250</name>
</gene>
<protein>
    <recommendedName>
        <fullName evidence="3">DUF2334 domain-containing protein</fullName>
    </recommendedName>
</protein>
<keyword evidence="2" id="KW-1185">Reference proteome</keyword>
<comment type="caution">
    <text evidence="1">The sequence shown here is derived from an EMBL/GenBank/DDBJ whole genome shotgun (WGS) entry which is preliminary data.</text>
</comment>
<evidence type="ECO:0000313" key="1">
    <source>
        <dbReference type="EMBL" id="GHB27861.1"/>
    </source>
</evidence>
<dbReference type="EMBL" id="BMZI01000006">
    <property type="protein sequence ID" value="GHB27861.1"/>
    <property type="molecule type" value="Genomic_DNA"/>
</dbReference>
<dbReference type="Pfam" id="PF10096">
    <property type="entry name" value="DUF2334"/>
    <property type="match status" value="1"/>
</dbReference>
<dbReference type="SUPFAM" id="SSF88713">
    <property type="entry name" value="Glycoside hydrolase/deacetylase"/>
    <property type="match status" value="1"/>
</dbReference>
<dbReference type="Gene3D" id="3.20.20.370">
    <property type="entry name" value="Glycoside hydrolase/deacetylase"/>
    <property type="match status" value="1"/>
</dbReference>
<evidence type="ECO:0008006" key="3">
    <source>
        <dbReference type="Google" id="ProtNLM"/>
    </source>
</evidence>
<sequence length="265" mass="30599">MAEQHFALVLHDIAPETWPDYKPFVEAIDRLAERYGPIPMTWLVVPNFHGRGECRDSRTLRGVLDARLAKGDELALHGYYHRDDAPSPRSLRAYYMRRIYTWEGEFYTLDKATAGALLDDGLAQFETCGWPHGGFVAPAWLMSQGTREALRTRPFSYTSDPQHLFRLPNFQTLEAPGIVWSARSAWRRQMSRVVSAVQYRRIQHAPLLRLALHPVDMRHRTSFDYWYNLVEQLLAGGREAVTKEAWLTRWAPDLPTMASRDRDAA</sequence>
<accession>A0ABQ3E9Q2</accession>
<name>A0ABQ3E9Q2_9GAMM</name>
<reference evidence="2" key="1">
    <citation type="journal article" date="2019" name="Int. J. Syst. Evol. Microbiol.">
        <title>The Global Catalogue of Microorganisms (GCM) 10K type strain sequencing project: providing services to taxonomists for standard genome sequencing and annotation.</title>
        <authorList>
            <consortium name="The Broad Institute Genomics Platform"/>
            <consortium name="The Broad Institute Genome Sequencing Center for Infectious Disease"/>
            <person name="Wu L."/>
            <person name="Ma J."/>
        </authorList>
    </citation>
    <scope>NUCLEOTIDE SEQUENCE [LARGE SCALE GENOMIC DNA]</scope>
    <source>
        <strain evidence="2">KCTC 32998</strain>
    </source>
</reference>
<evidence type="ECO:0000313" key="2">
    <source>
        <dbReference type="Proteomes" id="UP000646745"/>
    </source>
</evidence>
<organism evidence="1 2">
    <name type="scientific">Salinicola rhizosphaerae</name>
    <dbReference type="NCBI Taxonomy" id="1443141"/>
    <lineage>
        <taxon>Bacteria</taxon>
        <taxon>Pseudomonadati</taxon>
        <taxon>Pseudomonadota</taxon>
        <taxon>Gammaproteobacteria</taxon>
        <taxon>Oceanospirillales</taxon>
        <taxon>Halomonadaceae</taxon>
        <taxon>Salinicola</taxon>
    </lineage>
</organism>
<dbReference type="CDD" id="cd11374">
    <property type="entry name" value="CE4_u10"/>
    <property type="match status" value="1"/>
</dbReference>
<dbReference type="RefSeq" id="WP_189445362.1">
    <property type="nucleotide sequence ID" value="NZ_BMZI01000006.1"/>
</dbReference>
<dbReference type="Proteomes" id="UP000646745">
    <property type="component" value="Unassembled WGS sequence"/>
</dbReference>
<dbReference type="InterPro" id="IPR011330">
    <property type="entry name" value="Glyco_hydro/deAcase_b/a-brl"/>
</dbReference>